<protein>
    <recommendedName>
        <fullName evidence="9">Apolipoprotein N-acyltransferase</fullName>
        <shortName evidence="9">ALP N-acyltransferase</shortName>
        <ecNumber evidence="9">2.3.1.269</ecNumber>
    </recommendedName>
</protein>
<comment type="catalytic activity">
    <reaction evidence="9">
        <text>N-terminal S-1,2-diacyl-sn-glyceryl-L-cysteinyl-[lipoprotein] + a glycerophospholipid = N-acyl-S-1,2-diacyl-sn-glyceryl-L-cysteinyl-[lipoprotein] + a 2-acyl-sn-glycero-3-phospholipid + H(+)</text>
        <dbReference type="Rhea" id="RHEA:48228"/>
        <dbReference type="Rhea" id="RHEA-COMP:14681"/>
        <dbReference type="Rhea" id="RHEA-COMP:14684"/>
        <dbReference type="ChEBI" id="CHEBI:15378"/>
        <dbReference type="ChEBI" id="CHEBI:136912"/>
        <dbReference type="ChEBI" id="CHEBI:140656"/>
        <dbReference type="ChEBI" id="CHEBI:140657"/>
        <dbReference type="ChEBI" id="CHEBI:140660"/>
        <dbReference type="EC" id="2.3.1.269"/>
    </reaction>
</comment>
<dbReference type="SUPFAM" id="SSF56317">
    <property type="entry name" value="Carbon-nitrogen hydrolase"/>
    <property type="match status" value="1"/>
</dbReference>
<keyword evidence="3 9" id="KW-1003">Cell membrane</keyword>
<evidence type="ECO:0000256" key="5">
    <source>
        <dbReference type="ARBA" id="ARBA00022692"/>
    </source>
</evidence>
<gene>
    <name evidence="9" type="primary">lnt</name>
    <name evidence="12" type="ORF">FTUN_4480</name>
</gene>
<dbReference type="EMBL" id="CP053452">
    <property type="protein sequence ID" value="QJW96920.1"/>
    <property type="molecule type" value="Genomic_DNA"/>
</dbReference>
<evidence type="ECO:0000256" key="10">
    <source>
        <dbReference type="SAM" id="MobiDB-lite"/>
    </source>
</evidence>
<accession>A0A6M5YU72</accession>
<evidence type="ECO:0000256" key="8">
    <source>
        <dbReference type="ARBA" id="ARBA00023315"/>
    </source>
</evidence>
<dbReference type="EC" id="2.3.1.269" evidence="9"/>
<feature type="transmembrane region" description="Helical" evidence="9">
    <location>
        <begin position="85"/>
        <end position="105"/>
    </location>
</feature>
<dbReference type="Pfam" id="PF20154">
    <property type="entry name" value="LNT_N"/>
    <property type="match status" value="1"/>
</dbReference>
<reference evidence="13" key="1">
    <citation type="submission" date="2020-05" db="EMBL/GenBank/DDBJ databases">
        <title>Frigoriglobus tundricola gen. nov., sp. nov., a psychrotolerant cellulolytic planctomycete of the family Gemmataceae with two divergent copies of 16S rRNA gene.</title>
        <authorList>
            <person name="Kulichevskaya I.S."/>
            <person name="Ivanova A.A."/>
            <person name="Naumoff D.G."/>
            <person name="Beletsky A.V."/>
            <person name="Rijpstra W.I.C."/>
            <person name="Sinninghe Damste J.S."/>
            <person name="Mardanov A.V."/>
            <person name="Ravin N.V."/>
            <person name="Dedysh S.N."/>
        </authorList>
    </citation>
    <scope>NUCLEOTIDE SEQUENCE [LARGE SCALE GENOMIC DNA]</scope>
    <source>
        <strain evidence="13">PL17</strain>
    </source>
</reference>
<dbReference type="HAMAP" id="MF_01148">
    <property type="entry name" value="Lnt"/>
    <property type="match status" value="1"/>
</dbReference>
<dbReference type="NCBIfam" id="TIGR00546">
    <property type="entry name" value="lnt"/>
    <property type="match status" value="1"/>
</dbReference>
<dbReference type="GO" id="GO:0005886">
    <property type="term" value="C:plasma membrane"/>
    <property type="evidence" value="ECO:0007669"/>
    <property type="project" value="UniProtKB-SubCell"/>
</dbReference>
<dbReference type="Pfam" id="PF00795">
    <property type="entry name" value="CN_hydrolase"/>
    <property type="match status" value="1"/>
</dbReference>
<sequence length="639" mass="69670">MLFLEEGLRVKPRVFLPAVASGVLLWAAFFPFDLGPLGFVALVPWLTLVRAPVSNRRRYFAAYVGGVAFFALATQWVRVAHVMMYMSWLGLAVVMPLFWLAALAILRRLDRLAVPLAVAVPVAWVALEYGRMHFPTGFPFLKPLGLYQMIGFGWYDLGYTQHAFLPVIQIADLGGVYAVSFVVAAVNGALADLVTRSAAARRALRWADGPPPPAPEEPTPTPSLKAGEQDLQMRKAFGESEEALRAFTPSLQGGGWGVGSSSRGPASAGLAFAGLLLAASIGYGYFRLDHAAFADGPLVSAIQGNIGQGDKMGDPAGLRSSYYKLHVQAFEQKPRPDLIVWPETCQPVDWCEVAPGAANKVLPATFSGRWKLSQEELLGIGWGVPVLFGLNGLEWDGEQAWKYNSALLLKPLPRHPLAKPDDHEILRSEAVARYDKMHLVPFGEYVPLGEQLPFMKAFTPYEKGYECRPGERWTRFPLVARTGAAYTFGCLICYEDSDPYLARQYVASEPVNFFVNISNDGWFNGTEEHEQHLAICRFRAVEARRAVVRSVNMGISAVIDADGRVVALPDPDWSKSKKIDAVVTAVVPIDGRGSLYATLGDWVPAACWATSLLALVLAPLVARTARAGSAEPLPSGTPN</sequence>
<feature type="transmembrane region" description="Helical" evidence="9">
    <location>
        <begin position="175"/>
        <end position="195"/>
    </location>
</feature>
<dbReference type="InterPro" id="IPR003010">
    <property type="entry name" value="C-N_Hydrolase"/>
</dbReference>
<evidence type="ECO:0000313" key="12">
    <source>
        <dbReference type="EMBL" id="QJW96920.1"/>
    </source>
</evidence>
<name>A0A6M5YU72_9BACT</name>
<comment type="subcellular location">
    <subcellularLocation>
        <location evidence="1 9">Cell membrane</location>
        <topology evidence="1 9">Multi-pass membrane protein</topology>
    </subcellularLocation>
</comment>
<dbReference type="KEGG" id="ftj:FTUN_4480"/>
<feature type="region of interest" description="Disordered" evidence="10">
    <location>
        <begin position="205"/>
        <end position="225"/>
    </location>
</feature>
<keyword evidence="13" id="KW-1185">Reference proteome</keyword>
<feature type="domain" description="CN hydrolase" evidence="11">
    <location>
        <begin position="302"/>
        <end position="589"/>
    </location>
</feature>
<dbReference type="InterPro" id="IPR004563">
    <property type="entry name" value="Apolipo_AcylTrfase"/>
</dbReference>
<dbReference type="InterPro" id="IPR036526">
    <property type="entry name" value="C-N_Hydrolase_sf"/>
</dbReference>
<keyword evidence="8 9" id="KW-0012">Acyltransferase</keyword>
<comment type="similarity">
    <text evidence="2 9">Belongs to the CN hydrolase family. Apolipoprotein N-acyltransferase subfamily.</text>
</comment>
<dbReference type="Gene3D" id="3.60.110.10">
    <property type="entry name" value="Carbon-nitrogen hydrolase"/>
    <property type="match status" value="1"/>
</dbReference>
<evidence type="ECO:0000256" key="2">
    <source>
        <dbReference type="ARBA" id="ARBA00010065"/>
    </source>
</evidence>
<dbReference type="Proteomes" id="UP000503447">
    <property type="component" value="Chromosome"/>
</dbReference>
<keyword evidence="12" id="KW-0449">Lipoprotein</keyword>
<dbReference type="PROSITE" id="PS50263">
    <property type="entry name" value="CN_HYDROLASE"/>
    <property type="match status" value="1"/>
</dbReference>
<dbReference type="InterPro" id="IPR045378">
    <property type="entry name" value="LNT_N"/>
</dbReference>
<comment type="function">
    <text evidence="9">Catalyzes the phospholipid dependent N-acylation of the N-terminal cysteine of apolipoprotein, the last step in lipoprotein maturation.</text>
</comment>
<evidence type="ECO:0000313" key="13">
    <source>
        <dbReference type="Proteomes" id="UP000503447"/>
    </source>
</evidence>
<keyword evidence="7 9" id="KW-0472">Membrane</keyword>
<evidence type="ECO:0000256" key="1">
    <source>
        <dbReference type="ARBA" id="ARBA00004651"/>
    </source>
</evidence>
<dbReference type="PANTHER" id="PTHR38686">
    <property type="entry name" value="APOLIPOPROTEIN N-ACYLTRANSFERASE"/>
    <property type="match status" value="1"/>
</dbReference>
<dbReference type="GO" id="GO:0016410">
    <property type="term" value="F:N-acyltransferase activity"/>
    <property type="evidence" value="ECO:0007669"/>
    <property type="project" value="UniProtKB-UniRule"/>
</dbReference>
<keyword evidence="4 9" id="KW-0808">Transferase</keyword>
<feature type="transmembrane region" description="Helical" evidence="9">
    <location>
        <begin position="60"/>
        <end position="79"/>
    </location>
</feature>
<dbReference type="GO" id="GO:0042158">
    <property type="term" value="P:lipoprotein biosynthetic process"/>
    <property type="evidence" value="ECO:0007669"/>
    <property type="project" value="UniProtKB-UniRule"/>
</dbReference>
<proteinExistence type="inferred from homology"/>
<feature type="transmembrane region" description="Helical" evidence="9">
    <location>
        <begin position="112"/>
        <end position="130"/>
    </location>
</feature>
<organism evidence="12 13">
    <name type="scientific">Frigoriglobus tundricola</name>
    <dbReference type="NCBI Taxonomy" id="2774151"/>
    <lineage>
        <taxon>Bacteria</taxon>
        <taxon>Pseudomonadati</taxon>
        <taxon>Planctomycetota</taxon>
        <taxon>Planctomycetia</taxon>
        <taxon>Gemmatales</taxon>
        <taxon>Gemmataceae</taxon>
        <taxon>Frigoriglobus</taxon>
    </lineage>
</organism>
<comment type="caution">
    <text evidence="9">Lacks conserved residue(s) required for the propagation of feature annotation.</text>
</comment>
<dbReference type="UniPathway" id="UPA00666"/>
<feature type="compositionally biased region" description="Pro residues" evidence="10">
    <location>
        <begin position="209"/>
        <end position="221"/>
    </location>
</feature>
<evidence type="ECO:0000256" key="4">
    <source>
        <dbReference type="ARBA" id="ARBA00022679"/>
    </source>
</evidence>
<evidence type="ECO:0000256" key="9">
    <source>
        <dbReference type="HAMAP-Rule" id="MF_01148"/>
    </source>
</evidence>
<keyword evidence="5 9" id="KW-0812">Transmembrane</keyword>
<evidence type="ECO:0000256" key="3">
    <source>
        <dbReference type="ARBA" id="ARBA00022475"/>
    </source>
</evidence>
<evidence type="ECO:0000259" key="11">
    <source>
        <dbReference type="PROSITE" id="PS50263"/>
    </source>
</evidence>
<keyword evidence="6 9" id="KW-1133">Transmembrane helix</keyword>
<dbReference type="PANTHER" id="PTHR38686:SF1">
    <property type="entry name" value="APOLIPOPROTEIN N-ACYLTRANSFERASE"/>
    <property type="match status" value="1"/>
</dbReference>
<evidence type="ECO:0000256" key="6">
    <source>
        <dbReference type="ARBA" id="ARBA00022989"/>
    </source>
</evidence>
<dbReference type="CDD" id="cd07571">
    <property type="entry name" value="ALP_N-acyl_transferase"/>
    <property type="match status" value="1"/>
</dbReference>
<dbReference type="AlphaFoldDB" id="A0A6M5YU72"/>
<comment type="pathway">
    <text evidence="9">Protein modification; lipoprotein biosynthesis (N-acyl transfer).</text>
</comment>
<evidence type="ECO:0000256" key="7">
    <source>
        <dbReference type="ARBA" id="ARBA00023136"/>
    </source>
</evidence>